<protein>
    <submittedName>
        <fullName evidence="2">Uncharacterized protein</fullName>
    </submittedName>
</protein>
<proteinExistence type="predicted"/>
<organism evidence="2 3">
    <name type="scientific">Kingdonia uniflora</name>
    <dbReference type="NCBI Taxonomy" id="39325"/>
    <lineage>
        <taxon>Eukaryota</taxon>
        <taxon>Viridiplantae</taxon>
        <taxon>Streptophyta</taxon>
        <taxon>Embryophyta</taxon>
        <taxon>Tracheophyta</taxon>
        <taxon>Spermatophyta</taxon>
        <taxon>Magnoliopsida</taxon>
        <taxon>Ranunculales</taxon>
        <taxon>Circaeasteraceae</taxon>
        <taxon>Kingdonia</taxon>
    </lineage>
</organism>
<keyword evidence="3" id="KW-1185">Reference proteome</keyword>
<evidence type="ECO:0000256" key="1">
    <source>
        <dbReference type="SAM" id="MobiDB-lite"/>
    </source>
</evidence>
<feature type="compositionally biased region" description="Basic and acidic residues" evidence="1">
    <location>
        <begin position="18"/>
        <end position="29"/>
    </location>
</feature>
<evidence type="ECO:0000313" key="2">
    <source>
        <dbReference type="EMBL" id="KAF6166154.1"/>
    </source>
</evidence>
<accession>A0A7J7NGK1</accession>
<name>A0A7J7NGK1_9MAGN</name>
<dbReference type="EMBL" id="JACGCM010000811">
    <property type="protein sequence ID" value="KAF6166154.1"/>
    <property type="molecule type" value="Genomic_DNA"/>
</dbReference>
<gene>
    <name evidence="2" type="ORF">GIB67_023864</name>
</gene>
<evidence type="ECO:0000313" key="3">
    <source>
        <dbReference type="Proteomes" id="UP000541444"/>
    </source>
</evidence>
<reference evidence="2 3" key="1">
    <citation type="journal article" date="2020" name="IScience">
        <title>Genome Sequencing of the Endangered Kingdonia uniflora (Circaeasteraceae, Ranunculales) Reveals Potential Mechanisms of Evolutionary Specialization.</title>
        <authorList>
            <person name="Sun Y."/>
            <person name="Deng T."/>
            <person name="Zhang A."/>
            <person name="Moore M.J."/>
            <person name="Landis J.B."/>
            <person name="Lin N."/>
            <person name="Zhang H."/>
            <person name="Zhang X."/>
            <person name="Huang J."/>
            <person name="Zhang X."/>
            <person name="Sun H."/>
            <person name="Wang H."/>
        </authorList>
    </citation>
    <scope>NUCLEOTIDE SEQUENCE [LARGE SCALE GENOMIC DNA]</scope>
    <source>
        <strain evidence="2">TB1705</strain>
        <tissue evidence="2">Leaf</tissue>
    </source>
</reference>
<comment type="caution">
    <text evidence="2">The sequence shown here is derived from an EMBL/GenBank/DDBJ whole genome shotgun (WGS) entry which is preliminary data.</text>
</comment>
<dbReference type="AlphaFoldDB" id="A0A7J7NGK1"/>
<feature type="region of interest" description="Disordered" evidence="1">
    <location>
        <begin position="1"/>
        <end position="29"/>
    </location>
</feature>
<sequence length="272" mass="31230">MYTMKEKLPPTTSNRRKRELDRADPKHPNFEYAKTYNRKRKTVEKRTMVPPNTVEQLGNFETTNEGVRQNSKADTMDYIEDGDETWVTVGSEIHNESVQAALGAYPTLGECHNRTDSEVNTMSVGGNYECSAGDNYEGAGAANIKDIGPIDTNLPRSFKFQRVRSIALGQIFIHFPKLPRIPKELDSDNYKHCTYWKWGGSVTDRNGGLTLLKFRDVLDNCKVEDDVWDPYRNKRDSAHAFKEITYFYGALASPDHVQPYYPNRVVRQFTRE</sequence>
<dbReference type="Proteomes" id="UP000541444">
    <property type="component" value="Unassembled WGS sequence"/>
</dbReference>